<reference evidence="2 3" key="1">
    <citation type="submission" date="2023-08" db="EMBL/GenBank/DDBJ databases">
        <title>genomic of G39.</title>
        <authorList>
            <person name="Wang Y."/>
        </authorList>
    </citation>
    <scope>NUCLEOTIDE SEQUENCE [LARGE SCALE GENOMIC DNA]</scope>
    <source>
        <strain evidence="2 3">G39</strain>
    </source>
</reference>
<evidence type="ECO:0000256" key="1">
    <source>
        <dbReference type="SAM" id="Phobius"/>
    </source>
</evidence>
<name>A0ABT9HRS3_9SPHN</name>
<protein>
    <submittedName>
        <fullName evidence="2">Uncharacterized protein</fullName>
    </submittedName>
</protein>
<feature type="transmembrane region" description="Helical" evidence="1">
    <location>
        <begin position="36"/>
        <end position="53"/>
    </location>
</feature>
<feature type="transmembrane region" description="Helical" evidence="1">
    <location>
        <begin position="229"/>
        <end position="250"/>
    </location>
</feature>
<accession>A0ABT9HRS3</accession>
<proteinExistence type="predicted"/>
<dbReference type="RefSeq" id="WP_305933095.1">
    <property type="nucleotide sequence ID" value="NZ_JAVAIM010000001.1"/>
</dbReference>
<feature type="transmembrane region" description="Helical" evidence="1">
    <location>
        <begin position="199"/>
        <end position="217"/>
    </location>
</feature>
<evidence type="ECO:0000313" key="2">
    <source>
        <dbReference type="EMBL" id="MDP4575854.1"/>
    </source>
</evidence>
<feature type="transmembrane region" description="Helical" evidence="1">
    <location>
        <begin position="113"/>
        <end position="134"/>
    </location>
</feature>
<keyword evidence="3" id="KW-1185">Reference proteome</keyword>
<feature type="transmembrane region" description="Helical" evidence="1">
    <location>
        <begin position="6"/>
        <end position="24"/>
    </location>
</feature>
<dbReference type="Proteomes" id="UP001240639">
    <property type="component" value="Unassembled WGS sequence"/>
</dbReference>
<comment type="caution">
    <text evidence="2">The sequence shown here is derived from an EMBL/GenBank/DDBJ whole genome shotgun (WGS) entry which is preliminary data.</text>
</comment>
<keyword evidence="1" id="KW-0812">Transmembrane</keyword>
<keyword evidence="1" id="KW-0472">Membrane</keyword>
<dbReference type="EMBL" id="JAVAIM010000001">
    <property type="protein sequence ID" value="MDP4575854.1"/>
    <property type="molecule type" value="Genomic_DNA"/>
</dbReference>
<evidence type="ECO:0000313" key="3">
    <source>
        <dbReference type="Proteomes" id="UP001240639"/>
    </source>
</evidence>
<organism evidence="2 3">
    <name type="scientific">Qipengyuania profundimaris</name>
    <dbReference type="NCBI Taxonomy" id="3067652"/>
    <lineage>
        <taxon>Bacteria</taxon>
        <taxon>Pseudomonadati</taxon>
        <taxon>Pseudomonadota</taxon>
        <taxon>Alphaproteobacteria</taxon>
        <taxon>Sphingomonadales</taxon>
        <taxon>Erythrobacteraceae</taxon>
        <taxon>Qipengyuania</taxon>
    </lineage>
</organism>
<keyword evidence="1" id="KW-1133">Transmembrane helix</keyword>
<sequence length="252" mass="27222">MSAGVLVTLAMALAFAATHIFVGKLRFLDRTPRSKWLSFAGGVAVGYVFMHVLPELGAHAATFETATGFDATLAEGLVYTLALAGLALFYGLERALAASTGQRMEQEGRDRPHHGVFWLHIAASSLLILVITYLLSHREDTSPLGLVLYFAAMLLHFVTADFGSRTDHPELYDAKGRWVLVAATLGGWALGRVVELPEIAIGCLFAFLAGGVMLLVLKEELPENRRSFFLPFLGGAVLYAGLVLAETYHVSA</sequence>
<feature type="transmembrane region" description="Helical" evidence="1">
    <location>
        <begin position="146"/>
        <end position="164"/>
    </location>
</feature>
<feature type="transmembrane region" description="Helical" evidence="1">
    <location>
        <begin position="73"/>
        <end position="92"/>
    </location>
</feature>
<feature type="transmembrane region" description="Helical" evidence="1">
    <location>
        <begin position="176"/>
        <end position="193"/>
    </location>
</feature>
<gene>
    <name evidence="2" type="ORF">Q9K02_11945</name>
</gene>